<dbReference type="PANTHER" id="PTHR30329:SF21">
    <property type="entry name" value="LIPOPROTEIN YIAD-RELATED"/>
    <property type="match status" value="1"/>
</dbReference>
<feature type="signal peptide" evidence="2">
    <location>
        <begin position="1"/>
        <end position="22"/>
    </location>
</feature>
<dbReference type="EMBL" id="SMFT01000002">
    <property type="protein sequence ID" value="TCJ98418.1"/>
    <property type="molecule type" value="Genomic_DNA"/>
</dbReference>
<dbReference type="OrthoDB" id="6896077at2"/>
<dbReference type="GO" id="GO:0016020">
    <property type="term" value="C:membrane"/>
    <property type="evidence" value="ECO:0007669"/>
    <property type="project" value="UniProtKB-UniRule"/>
</dbReference>
<feature type="chain" id="PRO_5020990736" evidence="2">
    <location>
        <begin position="23"/>
        <end position="290"/>
    </location>
</feature>
<organism evidence="4 5">
    <name type="scientific">Volucribacter psittacicida</name>
    <dbReference type="NCBI Taxonomy" id="203482"/>
    <lineage>
        <taxon>Bacteria</taxon>
        <taxon>Pseudomonadati</taxon>
        <taxon>Pseudomonadota</taxon>
        <taxon>Gammaproteobacteria</taxon>
        <taxon>Pasteurellales</taxon>
        <taxon>Pasteurellaceae</taxon>
        <taxon>Volucribacter</taxon>
    </lineage>
</organism>
<dbReference type="SUPFAM" id="SSF103088">
    <property type="entry name" value="OmpA-like"/>
    <property type="match status" value="1"/>
</dbReference>
<evidence type="ECO:0000256" key="2">
    <source>
        <dbReference type="SAM" id="SignalP"/>
    </source>
</evidence>
<dbReference type="PROSITE" id="PS51257">
    <property type="entry name" value="PROKAR_LIPOPROTEIN"/>
    <property type="match status" value="1"/>
</dbReference>
<proteinExistence type="predicted"/>
<keyword evidence="2" id="KW-0732">Signal</keyword>
<name>A0A4R1G0E8_9PAST</name>
<comment type="caution">
    <text evidence="4">The sequence shown here is derived from an EMBL/GenBank/DDBJ whole genome shotgun (WGS) entry which is preliminary data.</text>
</comment>
<keyword evidence="5" id="KW-1185">Reference proteome</keyword>
<sequence length="290" mass="32099">MRLKLGGAIFACLALTACSANNSPETWQNFTDKTVGADNLNQGESLVVFYRQPNTPGVAIDVYVNQDYQTSLLNGGFSAIKLCANQNFISTSYTSDRDFGNRTRGIHFYSSSQQITYVKVTSNGNQQPVFTFVDNEQGKRDVEQLQYQSNVLSRVIEKPCSNQNYVTATYQVNFGFDQSSTKSLPANVQQALAQFVQQINAEKVTSVKVNGYSDPVGNSNYNVKLSERRANTVANLIQQSNPSIQTEVNGFGASNVLNNNCAKEYRGNRTLINQCNAENRRVEIAVFGQE</sequence>
<gene>
    <name evidence="4" type="ORF">EV694_0821</name>
</gene>
<feature type="domain" description="OmpA-like" evidence="3">
    <location>
        <begin position="161"/>
        <end position="290"/>
    </location>
</feature>
<dbReference type="Gene3D" id="3.30.1330.60">
    <property type="entry name" value="OmpA-like domain"/>
    <property type="match status" value="1"/>
</dbReference>
<dbReference type="RefSeq" id="WP_132689599.1">
    <property type="nucleotide sequence ID" value="NZ_SMFT01000002.1"/>
</dbReference>
<dbReference type="InterPro" id="IPR036737">
    <property type="entry name" value="OmpA-like_sf"/>
</dbReference>
<dbReference type="InterPro" id="IPR050330">
    <property type="entry name" value="Bact_OuterMem_StrucFunc"/>
</dbReference>
<reference evidence="4 5" key="1">
    <citation type="submission" date="2019-03" db="EMBL/GenBank/DDBJ databases">
        <title>Genomic Encyclopedia of Type Strains, Phase IV (KMG-IV): sequencing the most valuable type-strain genomes for metagenomic binning, comparative biology and taxonomic classification.</title>
        <authorList>
            <person name="Goeker M."/>
        </authorList>
    </citation>
    <scope>NUCLEOTIDE SEQUENCE [LARGE SCALE GENOMIC DNA]</scope>
    <source>
        <strain evidence="4 5">DSM 15534</strain>
    </source>
</reference>
<protein>
    <submittedName>
        <fullName evidence="4">Outer membrane protein OmpA-like peptidoglycan-associated protein</fullName>
    </submittedName>
</protein>
<dbReference type="CDD" id="cd07185">
    <property type="entry name" value="OmpA_C-like"/>
    <property type="match status" value="1"/>
</dbReference>
<evidence type="ECO:0000259" key="3">
    <source>
        <dbReference type="PROSITE" id="PS51123"/>
    </source>
</evidence>
<evidence type="ECO:0000313" key="5">
    <source>
        <dbReference type="Proteomes" id="UP000294702"/>
    </source>
</evidence>
<accession>A0A4R1G0E8</accession>
<dbReference type="AlphaFoldDB" id="A0A4R1G0E8"/>
<dbReference type="Proteomes" id="UP000294702">
    <property type="component" value="Unassembled WGS sequence"/>
</dbReference>
<dbReference type="InterPro" id="IPR006665">
    <property type="entry name" value="OmpA-like"/>
</dbReference>
<evidence type="ECO:0000313" key="4">
    <source>
        <dbReference type="EMBL" id="TCJ98418.1"/>
    </source>
</evidence>
<keyword evidence="1" id="KW-0472">Membrane</keyword>
<dbReference type="Pfam" id="PF00691">
    <property type="entry name" value="OmpA"/>
    <property type="match status" value="1"/>
</dbReference>
<dbReference type="PANTHER" id="PTHR30329">
    <property type="entry name" value="STATOR ELEMENT OF FLAGELLAR MOTOR COMPLEX"/>
    <property type="match status" value="1"/>
</dbReference>
<evidence type="ECO:0000256" key="1">
    <source>
        <dbReference type="PROSITE-ProRule" id="PRU00473"/>
    </source>
</evidence>
<dbReference type="PROSITE" id="PS51123">
    <property type="entry name" value="OMPA_2"/>
    <property type="match status" value="1"/>
</dbReference>